<proteinExistence type="predicted"/>
<comment type="caution">
    <text evidence="1">The sequence shown here is derived from an EMBL/GenBank/DDBJ whole genome shotgun (WGS) entry which is preliminary data.</text>
</comment>
<dbReference type="RefSeq" id="WP_168007222.1">
    <property type="nucleotide sequence ID" value="NZ_JAATEP010000002.1"/>
</dbReference>
<evidence type="ECO:0000313" key="2">
    <source>
        <dbReference type="Proteomes" id="UP000696294"/>
    </source>
</evidence>
<name>A0ABX1AT99_9ACTN</name>
<dbReference type="Gene3D" id="3.40.50.2000">
    <property type="entry name" value="Glycogen Phosphorylase B"/>
    <property type="match status" value="1"/>
</dbReference>
<dbReference type="EMBL" id="JAATEP010000002">
    <property type="protein sequence ID" value="NJP88838.1"/>
    <property type="molecule type" value="Genomic_DNA"/>
</dbReference>
<organism evidence="1 2">
    <name type="scientific">Nonomuraea composti</name>
    <dbReference type="NCBI Taxonomy" id="2720023"/>
    <lineage>
        <taxon>Bacteria</taxon>
        <taxon>Bacillati</taxon>
        <taxon>Actinomycetota</taxon>
        <taxon>Actinomycetes</taxon>
        <taxon>Streptosporangiales</taxon>
        <taxon>Streptosporangiaceae</taxon>
        <taxon>Nonomuraea</taxon>
    </lineage>
</organism>
<protein>
    <submittedName>
        <fullName evidence="1">Glycosyltransferase</fullName>
    </submittedName>
</protein>
<dbReference type="SUPFAM" id="SSF53756">
    <property type="entry name" value="UDP-Glycosyltransferase/glycogen phosphorylase"/>
    <property type="match status" value="1"/>
</dbReference>
<evidence type="ECO:0000313" key="1">
    <source>
        <dbReference type="EMBL" id="NJP88838.1"/>
    </source>
</evidence>
<reference evidence="1 2" key="1">
    <citation type="submission" date="2020-03" db="EMBL/GenBank/DDBJ databases">
        <title>WGS of actinomycetes isolated from Thailand.</title>
        <authorList>
            <person name="Thawai C."/>
        </authorList>
    </citation>
    <scope>NUCLEOTIDE SEQUENCE [LARGE SCALE GENOMIC DNA]</scope>
    <source>
        <strain evidence="1 2">FMUSA5-5</strain>
    </source>
</reference>
<sequence>MKVEATPFLRVSDPAGRPLPWVLVRAPVTGRARHARLAALARDGHRFAGMTSYAGFPGPGWRDERDYGLLCEAWFHCFRRPDRHLPPHGPRALISESDFTDPRRVDPARIAAAPRADVVCVCAAHLADLKNWPLVRRCLPRLRAAGLRVLVVDPPERAAPPGTEFTPRLPWPHLLAAVAGARCLLVPGVLDASPRVLAEALCLDVPVVVNRSILGGWKYVNAFTGVFFDGADDVVQAVTAACSGTRRPRAYFTAHHGPLRAGAAVLAVLRRLQPDLPAVSHVLLTPDDGGARPERR</sequence>
<accession>A0ABX1AT99</accession>
<keyword evidence="2" id="KW-1185">Reference proteome</keyword>
<dbReference type="Proteomes" id="UP000696294">
    <property type="component" value="Unassembled WGS sequence"/>
</dbReference>
<gene>
    <name evidence="1" type="ORF">HCN51_05095</name>
</gene>